<evidence type="ECO:0000313" key="2">
    <source>
        <dbReference type="Proteomes" id="UP001140091"/>
    </source>
</evidence>
<organism evidence="1 2">
    <name type="scientific">Candolleomyces eurysporus</name>
    <dbReference type="NCBI Taxonomy" id="2828524"/>
    <lineage>
        <taxon>Eukaryota</taxon>
        <taxon>Fungi</taxon>
        <taxon>Dikarya</taxon>
        <taxon>Basidiomycota</taxon>
        <taxon>Agaricomycotina</taxon>
        <taxon>Agaricomycetes</taxon>
        <taxon>Agaricomycetidae</taxon>
        <taxon>Agaricales</taxon>
        <taxon>Agaricineae</taxon>
        <taxon>Psathyrellaceae</taxon>
        <taxon>Candolleomyces</taxon>
    </lineage>
</organism>
<feature type="non-terminal residue" evidence="1">
    <location>
        <position position="196"/>
    </location>
</feature>
<dbReference type="EMBL" id="JANBPK010000711">
    <property type="protein sequence ID" value="KAJ2934718.1"/>
    <property type="molecule type" value="Genomic_DNA"/>
</dbReference>
<reference evidence="1" key="1">
    <citation type="submission" date="2022-06" db="EMBL/GenBank/DDBJ databases">
        <title>Genome Sequence of Candolleomyces eurysporus.</title>
        <authorList>
            <person name="Buettner E."/>
        </authorList>
    </citation>
    <scope>NUCLEOTIDE SEQUENCE</scope>
    <source>
        <strain evidence="1">VTCC 930004</strain>
    </source>
</reference>
<evidence type="ECO:0000313" key="1">
    <source>
        <dbReference type="EMBL" id="KAJ2934718.1"/>
    </source>
</evidence>
<dbReference type="Proteomes" id="UP001140091">
    <property type="component" value="Unassembled WGS sequence"/>
</dbReference>
<dbReference type="Gene3D" id="1.20.930.20">
    <property type="entry name" value="Adaptor protein Cbl, N-terminal domain"/>
    <property type="match status" value="1"/>
</dbReference>
<dbReference type="InterPro" id="IPR036537">
    <property type="entry name" value="Adaptor_Cbl_N_dom_sf"/>
</dbReference>
<dbReference type="OrthoDB" id="3025234at2759"/>
<protein>
    <submittedName>
        <fullName evidence="1">Uncharacterized protein</fullName>
    </submittedName>
</protein>
<dbReference type="CDD" id="cd21037">
    <property type="entry name" value="MLKL_NTD"/>
    <property type="match status" value="1"/>
</dbReference>
<accession>A0A9W8MMT9</accession>
<dbReference type="AlphaFoldDB" id="A0A9W8MMT9"/>
<name>A0A9W8MMT9_9AGAR</name>
<comment type="caution">
    <text evidence="1">The sequence shown here is derived from an EMBL/GenBank/DDBJ whole genome shotgun (WGS) entry which is preliminary data.</text>
</comment>
<keyword evidence="2" id="KW-1185">Reference proteome</keyword>
<sequence length="196" mass="22404">MAPLEEQRNKPRKRDRFRKFFEDRFGSRTPSPFRSRISYEGVKTTLRKVVEVSDVFPPLKSVAAGLLVICDTVDAYGENKQEFDELLKRVDVLSKIMVSCPPDVSQEMKDRFDGLSRTLEKNKKILQAKVDPDRSGVERVMLAAQDKQEVSKLTQEIRFAIEIAMFDAIIENKAQTLQIVSGVHWLKERINGASDS</sequence>
<proteinExistence type="predicted"/>
<dbReference type="InterPro" id="IPR059179">
    <property type="entry name" value="MLKL-like_MCAfunc"/>
</dbReference>
<dbReference type="GO" id="GO:0007166">
    <property type="term" value="P:cell surface receptor signaling pathway"/>
    <property type="evidence" value="ECO:0007669"/>
    <property type="project" value="InterPro"/>
</dbReference>
<gene>
    <name evidence="1" type="ORF">H1R20_g2382</name>
</gene>